<dbReference type="GO" id="GO:0016874">
    <property type="term" value="F:ligase activity"/>
    <property type="evidence" value="ECO:0007669"/>
    <property type="project" value="UniProtKB-KW"/>
</dbReference>
<evidence type="ECO:0000313" key="1">
    <source>
        <dbReference type="EMBL" id="BCT69981.1"/>
    </source>
</evidence>
<keyword evidence="1" id="KW-0436">Ligase</keyword>
<proteinExistence type="predicted"/>
<dbReference type="AlphaFoldDB" id="A0A811APZ0"/>
<sequence length="71" mass="8606">MGFQNLYFFGNFSFLRFEDSHSETLLIKVSIYSETNSMRIEIILFDVLTSHTKCMFFRIQHHNCIRINIYF</sequence>
<accession>A0A811APZ0</accession>
<dbReference type="EMBL" id="LC383633">
    <property type="protein sequence ID" value="BCT69981.1"/>
    <property type="molecule type" value="Genomic_DNA"/>
</dbReference>
<reference evidence="1" key="1">
    <citation type="submission" date="2018-05" db="EMBL/GenBank/DDBJ databases">
        <title>Community-associated methicillin-resistant Staphylococcus aureus: its ultrastructural and genomic evolution.</title>
        <authorList>
            <person name="Yamamoto T."/>
            <person name="Wan T.W."/>
        </authorList>
    </citation>
    <scope>NUCLEOTIDE SEQUENCE</scope>
    <source>
        <strain evidence="1">SI1</strain>
        <plasmid evidence="1">pWSI1</plasmid>
    </source>
</reference>
<organism evidence="1">
    <name type="scientific">Staphylococcus aureus</name>
    <dbReference type="NCBI Taxonomy" id="1280"/>
    <lineage>
        <taxon>Bacteria</taxon>
        <taxon>Bacillati</taxon>
        <taxon>Bacillota</taxon>
        <taxon>Bacilli</taxon>
        <taxon>Bacillales</taxon>
        <taxon>Staphylococcaceae</taxon>
        <taxon>Staphylococcus</taxon>
    </lineage>
</organism>
<name>A0A811APZ0_STAAU</name>
<protein>
    <submittedName>
        <fullName evidence="1">Acyl-coenzyme A synthetase/AMP-(Fatty) acidligase</fullName>
    </submittedName>
</protein>
<keyword evidence="1" id="KW-0614">Plasmid</keyword>
<geneLocation type="plasmid" evidence="1">
    <name>pWSI1</name>
</geneLocation>